<dbReference type="CDD" id="cd00761">
    <property type="entry name" value="Glyco_tranf_GTA_type"/>
    <property type="match status" value="1"/>
</dbReference>
<dbReference type="Gene3D" id="3.90.550.10">
    <property type="entry name" value="Spore Coat Polysaccharide Biosynthesis Protein SpsA, Chain A"/>
    <property type="match status" value="1"/>
</dbReference>
<dbReference type="RefSeq" id="WP_209138207.1">
    <property type="nucleotide sequence ID" value="NZ_JAGHKO010000001.1"/>
</dbReference>
<sequence>MKMTPLVSVLMTSYNREKYIAASIESVLASTYSNFELIIVDDGSSDRTVEIARGYELKDPRIKLYINEKNLGDYYNRNKAASYAKGKYIKYVDSDDLIYPHGLKVMVRCMEMYPEAAIGFTGLLNQEERPFPFLLQPKEAYEYHFFKRTLFDTGPTGLIFVTEKFREIGGFSGKRYVGDLEINLKLAARFPVVKMYASLVFWQQHEGQEFVIGQNSTGYLELELPVVSSELTKKECPLPASQCERIIKYYRKVSARRLIRIALIKRNPSLALTIFKKLSLRSSDLANAIFFMKKKY</sequence>
<dbReference type="InterPro" id="IPR029044">
    <property type="entry name" value="Nucleotide-diphossugar_trans"/>
</dbReference>
<dbReference type="EMBL" id="JAGHKO010000001">
    <property type="protein sequence ID" value="MBO9200152.1"/>
    <property type="molecule type" value="Genomic_DNA"/>
</dbReference>
<evidence type="ECO:0000313" key="2">
    <source>
        <dbReference type="EMBL" id="MBO9200152.1"/>
    </source>
</evidence>
<dbReference type="PANTHER" id="PTHR22916">
    <property type="entry name" value="GLYCOSYLTRANSFERASE"/>
    <property type="match status" value="1"/>
</dbReference>
<evidence type="ECO:0000259" key="1">
    <source>
        <dbReference type="Pfam" id="PF00535"/>
    </source>
</evidence>
<dbReference type="SUPFAM" id="SSF53448">
    <property type="entry name" value="Nucleotide-diphospho-sugar transferases"/>
    <property type="match status" value="1"/>
</dbReference>
<name>A0ABS3YQH9_9BACT</name>
<keyword evidence="3" id="KW-1185">Reference proteome</keyword>
<evidence type="ECO:0000313" key="3">
    <source>
        <dbReference type="Proteomes" id="UP000677244"/>
    </source>
</evidence>
<dbReference type="InterPro" id="IPR001173">
    <property type="entry name" value="Glyco_trans_2-like"/>
</dbReference>
<accession>A0ABS3YQH9</accession>
<comment type="caution">
    <text evidence="2">The sequence shown here is derived from an EMBL/GenBank/DDBJ whole genome shotgun (WGS) entry which is preliminary data.</text>
</comment>
<protein>
    <submittedName>
        <fullName evidence="2">Glycosyltransferase family 2 protein</fullName>
    </submittedName>
</protein>
<proteinExistence type="predicted"/>
<dbReference type="Proteomes" id="UP000677244">
    <property type="component" value="Unassembled WGS sequence"/>
</dbReference>
<dbReference type="Pfam" id="PF00535">
    <property type="entry name" value="Glycos_transf_2"/>
    <property type="match status" value="1"/>
</dbReference>
<feature type="domain" description="Glycosyltransferase 2-like" evidence="1">
    <location>
        <begin position="8"/>
        <end position="154"/>
    </location>
</feature>
<reference evidence="2 3" key="1">
    <citation type="submission" date="2021-03" db="EMBL/GenBank/DDBJ databases">
        <title>Assistant Professor.</title>
        <authorList>
            <person name="Huq M.A."/>
        </authorList>
    </citation>
    <scope>NUCLEOTIDE SEQUENCE [LARGE SCALE GENOMIC DNA]</scope>
    <source>
        <strain evidence="2 3">MAH-29</strain>
    </source>
</reference>
<organism evidence="2 3">
    <name type="scientific">Niastella soli</name>
    <dbReference type="NCBI Taxonomy" id="2821487"/>
    <lineage>
        <taxon>Bacteria</taxon>
        <taxon>Pseudomonadati</taxon>
        <taxon>Bacteroidota</taxon>
        <taxon>Chitinophagia</taxon>
        <taxon>Chitinophagales</taxon>
        <taxon>Chitinophagaceae</taxon>
        <taxon>Niastella</taxon>
    </lineage>
</organism>
<gene>
    <name evidence="2" type="ORF">J7I42_07780</name>
</gene>
<dbReference type="PANTHER" id="PTHR22916:SF3">
    <property type="entry name" value="UDP-GLCNAC:BETAGAL BETA-1,3-N-ACETYLGLUCOSAMINYLTRANSFERASE-LIKE PROTEIN 1"/>
    <property type="match status" value="1"/>
</dbReference>